<keyword evidence="5" id="KW-1185">Reference proteome</keyword>
<feature type="compositionally biased region" description="Polar residues" evidence="2">
    <location>
        <begin position="316"/>
        <end position="328"/>
    </location>
</feature>
<dbReference type="GeneID" id="95976652"/>
<comment type="similarity">
    <text evidence="1">Belongs to the WAPL family.</text>
</comment>
<dbReference type="Gene3D" id="1.25.10.10">
    <property type="entry name" value="Leucine-rich Repeat Variant"/>
    <property type="match status" value="2"/>
</dbReference>
<protein>
    <recommendedName>
        <fullName evidence="3">Wings apart-like protein C-terminal domain-containing protein</fullName>
    </recommendedName>
</protein>
<dbReference type="PANTHER" id="PTHR22100:SF13">
    <property type="entry name" value="WINGS APART-LIKE PROTEIN HOMOLOG"/>
    <property type="match status" value="1"/>
</dbReference>
<gene>
    <name evidence="4" type="ORF">AAFC00_002950</name>
</gene>
<dbReference type="InterPro" id="IPR022771">
    <property type="entry name" value="WAPL_C"/>
</dbReference>
<name>A0ABR3P965_9PEZI</name>
<dbReference type="InterPro" id="IPR011989">
    <property type="entry name" value="ARM-like"/>
</dbReference>
<feature type="domain" description="Wings apart-like protein C-terminal" evidence="3">
    <location>
        <begin position="473"/>
        <end position="805"/>
    </location>
</feature>
<feature type="compositionally biased region" description="Polar residues" evidence="2">
    <location>
        <begin position="385"/>
        <end position="407"/>
    </location>
</feature>
<sequence>MATTYSDSMSFSSASRRKKPITYGRASRNKAFTPQSVGSFYEKGNATTSKDSTRDDDSNDDSNDDDESTDNDRTPSSHATRPIIRSTATDLPMRKSELLRQSSLIKKPSSAYNSQSSKHDISLDEFDVPLSDEEQTPVRLPPRQVSSNKTRVPKQTAQDGVASGAQQKEHKRKSPINAPASKRVRTSSPDSPPETAFVKLHEHSRTKTPTPQTHHNGKANPRRTTREAARNASILAGYSAPARLDAMISESSLEDAASPPATPPSRPALKRNASTTPKQSQLWSQLLSSDPVEPDCDISSHASVPAKPFDAKSKRASVNRSILKNKTPSVPPSSRLVDRLKQTATPLSQSDSEEDDSEEGDDTLTTLDLQSTEADQPLAKDSIPAGSTQPQLPESQKTDSQNSSGTRMTYARMRSYMYEDSLEESLMQSLALPTMPTSRPPAASRRQPLAGKSKSKSNTSIDSDSDDAGTTGIRSIHELRAAGNKNRFLDDNAALFDDIKDHKPASRSRRRSALIELANKFLDKTFLARFLEHGFDRELTAEVSPPYPDPVADVILCTIVAQLSGVDNKTTTRLYKAGAMGLAQRCVEENKTASQLARERSNNMSKVAQSTFLELMEALRTSTIWSDSQPEELTPRLIGLKCMQLIMLDLRRHNDEGSSLDASTIAILVNLATNIDGSASAPPSKSIAADLTLSVMEFASASSALAAVWSIDLWQQIVTALPVLLQLQGQAHALVLKICINLTNHKPQNCIACSDVKVITVIMRNIVSGFQVLHDELDEEEHIARLNSLILSLGLMINLAEFSDEACEQVVALQGSDGLSSLVAIFLRGQAKVEEAQSEQETQSNVAYGFLAVLLGNICQNDTARNEVRAYFPDRKLQPLLLAIDEFADHNRKVDSQAQENDEGHEVWRDFTGRLMAIVSCLRHLDE</sequence>
<reference evidence="4 5" key="1">
    <citation type="submission" date="2024-07" db="EMBL/GenBank/DDBJ databases">
        <title>Draft sequence of the Neodothiora populina.</title>
        <authorList>
            <person name="Drown D.D."/>
            <person name="Schuette U.S."/>
            <person name="Buechlein A.B."/>
            <person name="Rusch D.R."/>
            <person name="Winton L.W."/>
            <person name="Adams G.A."/>
        </authorList>
    </citation>
    <scope>NUCLEOTIDE SEQUENCE [LARGE SCALE GENOMIC DNA]</scope>
    <source>
        <strain evidence="4 5">CPC 39397</strain>
    </source>
</reference>
<comment type="caution">
    <text evidence="4">The sequence shown here is derived from an EMBL/GenBank/DDBJ whole genome shotgun (WGS) entry which is preliminary data.</text>
</comment>
<dbReference type="PANTHER" id="PTHR22100">
    <property type="entry name" value="WINGS APART-LIKE PROTEIN HOMOLOG"/>
    <property type="match status" value="1"/>
</dbReference>
<feature type="compositionally biased region" description="Low complexity" evidence="2">
    <location>
        <begin position="1"/>
        <end position="14"/>
    </location>
</feature>
<feature type="compositionally biased region" description="Low complexity" evidence="2">
    <location>
        <begin position="363"/>
        <end position="373"/>
    </location>
</feature>
<feature type="compositionally biased region" description="Acidic residues" evidence="2">
    <location>
        <begin position="123"/>
        <end position="135"/>
    </location>
</feature>
<feature type="compositionally biased region" description="Polar residues" evidence="2">
    <location>
        <begin position="144"/>
        <end position="158"/>
    </location>
</feature>
<evidence type="ECO:0000256" key="1">
    <source>
        <dbReference type="ARBA" id="ARBA00006854"/>
    </source>
</evidence>
<dbReference type="RefSeq" id="XP_069198845.1">
    <property type="nucleotide sequence ID" value="XM_069342340.1"/>
</dbReference>
<accession>A0ABR3P965</accession>
<dbReference type="Proteomes" id="UP001562354">
    <property type="component" value="Unassembled WGS sequence"/>
</dbReference>
<feature type="compositionally biased region" description="Acidic residues" evidence="2">
    <location>
        <begin position="351"/>
        <end position="362"/>
    </location>
</feature>
<dbReference type="Pfam" id="PF07814">
    <property type="entry name" value="WAPL"/>
    <property type="match status" value="1"/>
</dbReference>
<feature type="region of interest" description="Disordered" evidence="2">
    <location>
        <begin position="1"/>
        <end position="234"/>
    </location>
</feature>
<dbReference type="EMBL" id="JBFMKM010000012">
    <property type="protein sequence ID" value="KAL1302569.1"/>
    <property type="molecule type" value="Genomic_DNA"/>
</dbReference>
<dbReference type="InterPro" id="IPR039874">
    <property type="entry name" value="WAPL"/>
</dbReference>
<feature type="compositionally biased region" description="Low complexity" evidence="2">
    <location>
        <begin position="279"/>
        <end position="289"/>
    </location>
</feature>
<evidence type="ECO:0000313" key="4">
    <source>
        <dbReference type="EMBL" id="KAL1302569.1"/>
    </source>
</evidence>
<feature type="compositionally biased region" description="Polar residues" evidence="2">
    <location>
        <begin position="99"/>
        <end position="116"/>
    </location>
</feature>
<evidence type="ECO:0000256" key="2">
    <source>
        <dbReference type="SAM" id="MobiDB-lite"/>
    </source>
</evidence>
<organism evidence="4 5">
    <name type="scientific">Neodothiora populina</name>
    <dbReference type="NCBI Taxonomy" id="2781224"/>
    <lineage>
        <taxon>Eukaryota</taxon>
        <taxon>Fungi</taxon>
        <taxon>Dikarya</taxon>
        <taxon>Ascomycota</taxon>
        <taxon>Pezizomycotina</taxon>
        <taxon>Dothideomycetes</taxon>
        <taxon>Dothideomycetidae</taxon>
        <taxon>Dothideales</taxon>
        <taxon>Dothioraceae</taxon>
        <taxon>Neodothiora</taxon>
    </lineage>
</organism>
<evidence type="ECO:0000313" key="5">
    <source>
        <dbReference type="Proteomes" id="UP001562354"/>
    </source>
</evidence>
<feature type="region of interest" description="Disordered" evidence="2">
    <location>
        <begin position="433"/>
        <end position="470"/>
    </location>
</feature>
<feature type="compositionally biased region" description="Acidic residues" evidence="2">
    <location>
        <begin position="57"/>
        <end position="69"/>
    </location>
</feature>
<feature type="region of interest" description="Disordered" evidence="2">
    <location>
        <begin position="249"/>
        <end position="407"/>
    </location>
</feature>
<proteinExistence type="inferred from homology"/>
<evidence type="ECO:0000259" key="3">
    <source>
        <dbReference type="Pfam" id="PF07814"/>
    </source>
</evidence>